<reference evidence="3" key="1">
    <citation type="journal article" date="2019" name="Int. J. Syst. Evol. Microbiol.">
        <title>The Global Catalogue of Microorganisms (GCM) 10K type strain sequencing project: providing services to taxonomists for standard genome sequencing and annotation.</title>
        <authorList>
            <consortium name="The Broad Institute Genomics Platform"/>
            <consortium name="The Broad Institute Genome Sequencing Center for Infectious Disease"/>
            <person name="Wu L."/>
            <person name="Ma J."/>
        </authorList>
    </citation>
    <scope>NUCLEOTIDE SEQUENCE [LARGE SCALE GENOMIC DNA]</scope>
    <source>
        <strain evidence="3">CGMCC 4.1469</strain>
    </source>
</reference>
<keyword evidence="1" id="KW-0732">Signal</keyword>
<comment type="caution">
    <text evidence="2">The sequence shown here is derived from an EMBL/GenBank/DDBJ whole genome shotgun (WGS) entry which is preliminary data.</text>
</comment>
<feature type="chain" id="PRO_5046832015" description="DUF4468 domain-containing protein" evidence="1">
    <location>
        <begin position="20"/>
        <end position="161"/>
    </location>
</feature>
<evidence type="ECO:0000313" key="2">
    <source>
        <dbReference type="EMBL" id="MFC5456953.1"/>
    </source>
</evidence>
<proteinExistence type="predicted"/>
<sequence length="161" mass="17985">MHTRLAILCSLLFVSAASAGSVDIAVKPEVQKKSADIAKEEYVSSHWLRVRITNYTSVKLEGVTLKWALYAANLRRGSDTIAVEKSGEMKITVDSNGRYLDIETPKVAFDFVRTHSERSGRRSYKLVEESGKKYHGFHVQVISGNEILGQAFSESVHKLIK</sequence>
<protein>
    <recommendedName>
        <fullName evidence="4">DUF4468 domain-containing protein</fullName>
    </recommendedName>
</protein>
<feature type="signal peptide" evidence="1">
    <location>
        <begin position="1"/>
        <end position="19"/>
    </location>
</feature>
<organism evidence="2 3">
    <name type="scientific">Prosthecobacter fluviatilis</name>
    <dbReference type="NCBI Taxonomy" id="445931"/>
    <lineage>
        <taxon>Bacteria</taxon>
        <taxon>Pseudomonadati</taxon>
        <taxon>Verrucomicrobiota</taxon>
        <taxon>Verrucomicrobiia</taxon>
        <taxon>Verrucomicrobiales</taxon>
        <taxon>Verrucomicrobiaceae</taxon>
        <taxon>Prosthecobacter</taxon>
    </lineage>
</organism>
<evidence type="ECO:0000256" key="1">
    <source>
        <dbReference type="SAM" id="SignalP"/>
    </source>
</evidence>
<dbReference type="Proteomes" id="UP001596052">
    <property type="component" value="Unassembled WGS sequence"/>
</dbReference>
<evidence type="ECO:0000313" key="3">
    <source>
        <dbReference type="Proteomes" id="UP001596052"/>
    </source>
</evidence>
<dbReference type="EMBL" id="JBHSMQ010000007">
    <property type="protein sequence ID" value="MFC5456953.1"/>
    <property type="molecule type" value="Genomic_DNA"/>
</dbReference>
<gene>
    <name evidence="2" type="ORF">ACFQDI_18955</name>
</gene>
<accession>A0ABW0KW40</accession>
<keyword evidence="3" id="KW-1185">Reference proteome</keyword>
<dbReference type="RefSeq" id="WP_377169732.1">
    <property type="nucleotide sequence ID" value="NZ_JBHSMQ010000007.1"/>
</dbReference>
<name>A0ABW0KW40_9BACT</name>
<evidence type="ECO:0008006" key="4">
    <source>
        <dbReference type="Google" id="ProtNLM"/>
    </source>
</evidence>